<feature type="domain" description="Lipase maturation factor 1/2 N-terminal" evidence="8">
    <location>
        <begin position="201"/>
        <end position="352"/>
    </location>
</feature>
<dbReference type="EMBL" id="BATA01000008">
    <property type="protein sequence ID" value="GAD51762.1"/>
    <property type="molecule type" value="Genomic_DNA"/>
</dbReference>
<protein>
    <submittedName>
        <fullName evidence="10">Integral membrane protein</fullName>
    </submittedName>
</protein>
<keyword evidence="6 7" id="KW-0472">Membrane</keyword>
<comment type="similarity">
    <text evidence="2">Belongs to the lipase maturation factor family.</text>
</comment>
<keyword evidence="5 7" id="KW-1133">Transmembrane helix</keyword>
<evidence type="ECO:0000256" key="4">
    <source>
        <dbReference type="ARBA" id="ARBA00022824"/>
    </source>
</evidence>
<dbReference type="Proteomes" id="UP000016986">
    <property type="component" value="Unassembled WGS sequence"/>
</dbReference>
<feature type="transmembrane region" description="Helical" evidence="7">
    <location>
        <begin position="367"/>
        <end position="386"/>
    </location>
</feature>
<name>U2YSP9_9EURY</name>
<sequence>MERLAQAFHVARSAKGGKNRSLRASGVVRSPSRNADATEFRDEARIEIPIAIRTAGTSRATVGASASGLYLAAVAARVSLLGTGDYWLTRFLFQRGLAILYLLAFLVAARQFRPLVGEDGLLPLSEYAERAAFAERPSLFHLYPDDRVVGVAAWTGVGLAALAVTGVPNVLGAYAVPASMALWAAMWVLYLSFVNAGRVFYGYGWESMLLETGFLAIFLGAGASAPPEIIVWLLRWLLFRNMFGAGLIKLRGDDCWRDLTAMDDHYETQPMPNPGSWFAHHLPARFHRVEVLGNHVVELAVPFLYFAPQPYAALGGALTIGFQLWLMGTGNFAWLNALTIVQAVATLDDGVLAPVLPVGVPTAAPTPAYQTYAAFVVAAAILVLSVRPARNLLSESQTMNRGFDPLHLVNTYGAFGSITSTRYQLVVEGTREADPDEGDWTAYGWKGQPDAVGERPMQWAPYHLRLDWQLWFAAMRPRPGRRQRWLYRLLDRLLEGDPATRSLLGDDPFGDDPPERVRVVRYRYRYTTPAERAETSDWWRRERVGTYVSASDAGDLASRRDRRRIDRY</sequence>
<evidence type="ECO:0000313" key="10">
    <source>
        <dbReference type="EMBL" id="GAD51762.1"/>
    </source>
</evidence>
<evidence type="ECO:0000259" key="8">
    <source>
        <dbReference type="Pfam" id="PF06762"/>
    </source>
</evidence>
<feature type="domain" description="Lipase maturation factor 1/2 C-terminal" evidence="9">
    <location>
        <begin position="408"/>
        <end position="548"/>
    </location>
</feature>
<feature type="transmembrane region" description="Helical" evidence="7">
    <location>
        <begin position="174"/>
        <end position="193"/>
    </location>
</feature>
<keyword evidence="11" id="KW-1185">Reference proteome</keyword>
<reference evidence="10 11" key="1">
    <citation type="submission" date="2013-09" db="EMBL/GenBank/DDBJ databases">
        <title>Whole genome sequencing of Halarchaeum acidiphilum strain MH1-52-1.</title>
        <authorList>
            <person name="Shimane Y."/>
            <person name="Minegishi H."/>
            <person name="Nishi S."/>
            <person name="Echigo A."/>
            <person name="Shuto A."/>
            <person name="Konishi M."/>
            <person name="Ito T."/>
            <person name="Ohkuma M."/>
            <person name="Ohta Y."/>
            <person name="Nagano Y."/>
            <person name="Tsubouchi T."/>
            <person name="Mori K."/>
            <person name="Usui K."/>
            <person name="Kamekura M."/>
            <person name="Usami R."/>
            <person name="Takaki Y."/>
            <person name="Hatada Y."/>
        </authorList>
    </citation>
    <scope>NUCLEOTIDE SEQUENCE [LARGE SCALE GENOMIC DNA]</scope>
    <source>
        <strain evidence="10 11">JCM 16109</strain>
    </source>
</reference>
<evidence type="ECO:0000256" key="7">
    <source>
        <dbReference type="SAM" id="Phobius"/>
    </source>
</evidence>
<feature type="transmembrane region" description="Helical" evidence="7">
    <location>
        <begin position="213"/>
        <end position="234"/>
    </location>
</feature>
<dbReference type="PANTHER" id="PTHR14463:SF10">
    <property type="entry name" value="LIPASE MATURATION FACTOR 1"/>
    <property type="match status" value="1"/>
</dbReference>
<feature type="transmembrane region" description="Helical" evidence="7">
    <location>
        <begin position="148"/>
        <end position="167"/>
    </location>
</feature>
<keyword evidence="4" id="KW-0256">Endoplasmic reticulum</keyword>
<evidence type="ECO:0000256" key="3">
    <source>
        <dbReference type="ARBA" id="ARBA00022692"/>
    </source>
</evidence>
<organism evidence="10 11">
    <name type="scientific">Halarchaeum acidiphilum MH1-52-1</name>
    <dbReference type="NCBI Taxonomy" id="1261545"/>
    <lineage>
        <taxon>Archaea</taxon>
        <taxon>Methanobacteriati</taxon>
        <taxon>Methanobacteriota</taxon>
        <taxon>Stenosarchaea group</taxon>
        <taxon>Halobacteria</taxon>
        <taxon>Halobacteriales</taxon>
        <taxon>Halobacteriaceae</taxon>
    </lineage>
</organism>
<dbReference type="Pfam" id="PF25179">
    <property type="entry name" value="LMF1_C"/>
    <property type="match status" value="1"/>
</dbReference>
<dbReference type="eggNOG" id="arCOG10779">
    <property type="taxonomic scope" value="Archaea"/>
</dbReference>
<dbReference type="InterPro" id="IPR057434">
    <property type="entry name" value="LMF1/2_N"/>
</dbReference>
<comment type="caution">
    <text evidence="10">The sequence shown here is derived from an EMBL/GenBank/DDBJ whole genome shotgun (WGS) entry which is preliminary data.</text>
</comment>
<feature type="transmembrane region" description="Helical" evidence="7">
    <location>
        <begin position="92"/>
        <end position="112"/>
    </location>
</feature>
<dbReference type="PANTHER" id="PTHR14463">
    <property type="entry name" value="LIPASE MATURATION FACTOR"/>
    <property type="match status" value="1"/>
</dbReference>
<evidence type="ECO:0000256" key="1">
    <source>
        <dbReference type="ARBA" id="ARBA00004477"/>
    </source>
</evidence>
<comment type="subcellular location">
    <subcellularLocation>
        <location evidence="1">Endoplasmic reticulum membrane</location>
        <topology evidence="1">Multi-pass membrane protein</topology>
    </subcellularLocation>
</comment>
<feature type="transmembrane region" description="Helical" evidence="7">
    <location>
        <begin position="324"/>
        <end position="347"/>
    </location>
</feature>
<keyword evidence="3 7" id="KW-0812">Transmembrane</keyword>
<proteinExistence type="inferred from homology"/>
<dbReference type="InterPro" id="IPR009613">
    <property type="entry name" value="LMF"/>
</dbReference>
<evidence type="ECO:0000313" key="11">
    <source>
        <dbReference type="Proteomes" id="UP000016986"/>
    </source>
</evidence>
<accession>U2YSP9</accession>
<evidence type="ECO:0000256" key="2">
    <source>
        <dbReference type="ARBA" id="ARBA00005512"/>
    </source>
</evidence>
<dbReference type="AlphaFoldDB" id="U2YSP9"/>
<dbReference type="Pfam" id="PF06762">
    <property type="entry name" value="LMF1"/>
    <property type="match status" value="1"/>
</dbReference>
<dbReference type="InterPro" id="IPR057433">
    <property type="entry name" value="LMF1/2_C"/>
</dbReference>
<dbReference type="GO" id="GO:0051604">
    <property type="term" value="P:protein maturation"/>
    <property type="evidence" value="ECO:0007669"/>
    <property type="project" value="InterPro"/>
</dbReference>
<evidence type="ECO:0000256" key="6">
    <source>
        <dbReference type="ARBA" id="ARBA00023136"/>
    </source>
</evidence>
<evidence type="ECO:0000256" key="5">
    <source>
        <dbReference type="ARBA" id="ARBA00022989"/>
    </source>
</evidence>
<evidence type="ECO:0000259" key="9">
    <source>
        <dbReference type="Pfam" id="PF25179"/>
    </source>
</evidence>
<gene>
    <name evidence="10" type="ORF">MBEHAL_0522</name>
</gene>